<dbReference type="AlphaFoldDB" id="A0A2R3IMK6"/>
<gene>
    <name evidence="1" type="ORF">CSB93_2055</name>
</gene>
<evidence type="ECO:0000313" key="2">
    <source>
        <dbReference type="Proteomes" id="UP000238390"/>
    </source>
</evidence>
<reference evidence="1 2" key="1">
    <citation type="submission" date="2018-02" db="EMBL/GenBank/DDBJ databases">
        <title>FDA/CDC Antimicrobial Resistant Isolate Bank Genome Sequencing.</title>
        <authorList>
            <person name="Benahmed F.H."/>
            <person name="Lutgring J.D."/>
            <person name="Yoo B."/>
            <person name="Machado M."/>
            <person name="Brown A."/>
            <person name="McAllister G."/>
            <person name="Perry A."/>
            <person name="Halpin A.L."/>
            <person name="Vavikolanu K."/>
            <person name="Ott S."/>
            <person name="Zhao X."/>
            <person name="Tallon L.J."/>
            <person name="Sadzewicz L."/>
            <person name="Aluvathingal J."/>
            <person name="Nadendla S."/>
            <person name="Voskania-kordi A."/>
            <person name="Simonyan V."/>
            <person name="Patel J."/>
            <person name="Shawar R.M."/>
        </authorList>
    </citation>
    <scope>NUCLEOTIDE SEQUENCE [LARGE SCALE GENOMIC DNA]</scope>
    <source>
        <strain evidence="1 2">AR_0356</strain>
    </source>
</reference>
<keyword evidence="2" id="KW-1185">Reference proteome</keyword>
<organism evidence="1 2">
    <name type="scientific">Pseudomonas paraeruginosa</name>
    <dbReference type="NCBI Taxonomy" id="2994495"/>
    <lineage>
        <taxon>Bacteria</taxon>
        <taxon>Pseudomonadati</taxon>
        <taxon>Pseudomonadota</taxon>
        <taxon>Gammaproteobacteria</taxon>
        <taxon>Pseudomonadales</taxon>
        <taxon>Pseudomonadaceae</taxon>
        <taxon>Pseudomonas</taxon>
    </lineage>
</organism>
<accession>A0A2R3IMK6</accession>
<dbReference type="Proteomes" id="UP000238390">
    <property type="component" value="Chromosome"/>
</dbReference>
<protein>
    <submittedName>
        <fullName evidence="1">Uncharacterized protein</fullName>
    </submittedName>
</protein>
<evidence type="ECO:0000313" key="1">
    <source>
        <dbReference type="EMBL" id="AVK03158.1"/>
    </source>
</evidence>
<name>A0A2R3IMK6_9PSED</name>
<dbReference type="EMBL" id="CP027169">
    <property type="protein sequence ID" value="AVK03158.1"/>
    <property type="molecule type" value="Genomic_DNA"/>
</dbReference>
<sequence>MQGGAETPSLHRLRPLVFLLVRSPAKHSETGSDAWLVSTGLRFGEAP</sequence>
<proteinExistence type="predicted"/>